<dbReference type="OrthoDB" id="3224382at2"/>
<dbReference type="EMBL" id="RSAA01000007">
    <property type="protein sequence ID" value="RRO18046.1"/>
    <property type="molecule type" value="Genomic_DNA"/>
</dbReference>
<keyword evidence="3" id="KW-0663">Pyridoxal phosphate</keyword>
<dbReference type="InterPro" id="IPR051798">
    <property type="entry name" value="Class-II_PLP-Dep_Aminotrans"/>
</dbReference>
<dbReference type="GO" id="GO:0030170">
    <property type="term" value="F:pyridoxal phosphate binding"/>
    <property type="evidence" value="ECO:0007669"/>
    <property type="project" value="InterPro"/>
</dbReference>
<dbReference type="CDD" id="cd00609">
    <property type="entry name" value="AAT_like"/>
    <property type="match status" value="1"/>
</dbReference>
<dbReference type="Gene3D" id="3.40.640.10">
    <property type="entry name" value="Type I PLP-dependent aspartate aminotransferase-like (Major domain)"/>
    <property type="match status" value="1"/>
</dbReference>
<evidence type="ECO:0000256" key="4">
    <source>
        <dbReference type="ARBA" id="ARBA00023239"/>
    </source>
</evidence>
<comment type="similarity">
    <text evidence="5">Belongs to the class-II pyridoxal-phosphate-dependent aminotransferase family. MalY/PatB cystathionine beta-lyase subfamily.</text>
</comment>
<keyword evidence="8" id="KW-1185">Reference proteome</keyword>
<dbReference type="PANTHER" id="PTHR43525">
    <property type="entry name" value="PROTEIN MALY"/>
    <property type="match status" value="1"/>
</dbReference>
<dbReference type="GO" id="GO:0008483">
    <property type="term" value="F:transaminase activity"/>
    <property type="evidence" value="ECO:0007669"/>
    <property type="project" value="UniProtKB-KW"/>
</dbReference>
<proteinExistence type="inferred from homology"/>
<evidence type="ECO:0000256" key="3">
    <source>
        <dbReference type="ARBA" id="ARBA00022898"/>
    </source>
</evidence>
<comment type="cofactor">
    <cofactor evidence="1">
        <name>pyridoxal 5'-phosphate</name>
        <dbReference type="ChEBI" id="CHEBI:597326"/>
    </cofactor>
</comment>
<evidence type="ECO:0000256" key="1">
    <source>
        <dbReference type="ARBA" id="ARBA00001933"/>
    </source>
</evidence>
<keyword evidence="4" id="KW-0456">Lyase</keyword>
<evidence type="ECO:0000256" key="5">
    <source>
        <dbReference type="ARBA" id="ARBA00037974"/>
    </source>
</evidence>
<evidence type="ECO:0000313" key="7">
    <source>
        <dbReference type="EMBL" id="RRO18046.1"/>
    </source>
</evidence>
<dbReference type="InterPro" id="IPR015422">
    <property type="entry name" value="PyrdxlP-dep_Trfase_small"/>
</dbReference>
<dbReference type="Pfam" id="PF00155">
    <property type="entry name" value="Aminotran_1_2"/>
    <property type="match status" value="1"/>
</dbReference>
<evidence type="ECO:0000259" key="6">
    <source>
        <dbReference type="Pfam" id="PF00155"/>
    </source>
</evidence>
<comment type="caution">
    <text evidence="7">The sequence shown here is derived from an EMBL/GenBank/DDBJ whole genome shotgun (WGS) entry which is preliminary data.</text>
</comment>
<dbReference type="SUPFAM" id="SSF53383">
    <property type="entry name" value="PLP-dependent transferases"/>
    <property type="match status" value="1"/>
</dbReference>
<feature type="domain" description="Aminotransferase class I/classII large" evidence="6">
    <location>
        <begin position="36"/>
        <end position="369"/>
    </location>
</feature>
<dbReference type="PANTHER" id="PTHR43525:SF2">
    <property type="entry name" value="CYSTATHIONINE BETA-LYASE-RELATED"/>
    <property type="match status" value="1"/>
</dbReference>
<dbReference type="RefSeq" id="WP_125089399.1">
    <property type="nucleotide sequence ID" value="NZ_RSAA01000007.1"/>
</dbReference>
<dbReference type="InterPro" id="IPR015424">
    <property type="entry name" value="PyrdxlP-dep_Trfase"/>
</dbReference>
<evidence type="ECO:0000313" key="8">
    <source>
        <dbReference type="Proteomes" id="UP000274515"/>
    </source>
</evidence>
<accession>A0A3R8R4E3</accession>
<name>A0A3R8R4E3_9PSEU</name>
<evidence type="ECO:0000256" key="2">
    <source>
        <dbReference type="ARBA" id="ARBA00012224"/>
    </source>
</evidence>
<dbReference type="AlphaFoldDB" id="A0A3R8R4E3"/>
<organism evidence="7 8">
    <name type="scientific">Saccharopolyspora rhizosphaerae</name>
    <dbReference type="NCBI Taxonomy" id="2492662"/>
    <lineage>
        <taxon>Bacteria</taxon>
        <taxon>Bacillati</taxon>
        <taxon>Actinomycetota</taxon>
        <taxon>Actinomycetes</taxon>
        <taxon>Pseudonocardiales</taxon>
        <taxon>Pseudonocardiaceae</taxon>
        <taxon>Saccharopolyspora</taxon>
    </lineage>
</organism>
<dbReference type="InterPro" id="IPR015421">
    <property type="entry name" value="PyrdxlP-dep_Trfase_major"/>
</dbReference>
<dbReference type="EC" id="4.4.1.13" evidence="2"/>
<gene>
    <name evidence="7" type="ORF">EIL87_07210</name>
</gene>
<reference evidence="7 8" key="1">
    <citation type="submission" date="2018-11" db="EMBL/GenBank/DDBJ databases">
        <title>Saccharopolyspora rhizosphaerae sp. nov., an actinomycete isolated from rhizosphere soil in Thailand.</title>
        <authorList>
            <person name="Intra B."/>
            <person name="Euanorasetr J."/>
            <person name="Take A."/>
            <person name="Inahashi Y."/>
            <person name="Mori M."/>
            <person name="Panbangred W."/>
            <person name="Matsumoto A."/>
        </authorList>
    </citation>
    <scope>NUCLEOTIDE SEQUENCE [LARGE SCALE GENOMIC DNA]</scope>
    <source>
        <strain evidence="7 8">H219</strain>
    </source>
</reference>
<dbReference type="Gene3D" id="3.90.1150.10">
    <property type="entry name" value="Aspartate Aminotransferase, domain 1"/>
    <property type="match status" value="1"/>
</dbReference>
<dbReference type="InterPro" id="IPR004839">
    <property type="entry name" value="Aminotransferase_I/II_large"/>
</dbReference>
<keyword evidence="7" id="KW-0032">Aminotransferase</keyword>
<dbReference type="GO" id="GO:0047804">
    <property type="term" value="F:cysteine-S-conjugate beta-lyase activity"/>
    <property type="evidence" value="ECO:0007669"/>
    <property type="project" value="UniProtKB-EC"/>
</dbReference>
<protein>
    <recommendedName>
        <fullName evidence="2">cysteine-S-conjugate beta-lyase</fullName>
        <ecNumber evidence="2">4.4.1.13</ecNumber>
    </recommendedName>
</protein>
<sequence length="388" mass="41244">MIVGNAFDAVTVEDLRARGGLKWTLHGDALGAFVAEMDFGTAPAVLEALHEGVDSLNFGYLPPPLAAEMSQACADYQAQRYGWQVAPERVHPIPDVIRALTLTIEHFSEPGSAVILPTPAYMPFLKVPGGMGRELITVPAVDDGDGFAVDLDGLDAAFQAGGNLLVLCNPHNPLGRVFTADELAAVCEVVDRHGGRVFADEIHAPLVYQGHRHVPYASLSDTAAGHAVTATSASKAWNLPGLKCAQLVLSNDADAATLHALGPHITDGAANLGVVANTAAYTSGQPWLEEVLDYLDGNRQAVASLLAEHLPEVGYRQPEGTYLAWLDFRALGLGDHPGEFFRDHAGIVLTDGPACGEEGRGHARLNFATPRPILERIVLGLAEAVRRR</sequence>
<dbReference type="Proteomes" id="UP000274515">
    <property type="component" value="Unassembled WGS sequence"/>
</dbReference>
<keyword evidence="7" id="KW-0808">Transferase</keyword>